<dbReference type="STRING" id="235985.SAMN05414137_13726"/>
<organism evidence="2 3">
    <name type="scientific">Streptacidiphilus jiangxiensis</name>
    <dbReference type="NCBI Taxonomy" id="235985"/>
    <lineage>
        <taxon>Bacteria</taxon>
        <taxon>Bacillati</taxon>
        <taxon>Actinomycetota</taxon>
        <taxon>Actinomycetes</taxon>
        <taxon>Kitasatosporales</taxon>
        <taxon>Streptomycetaceae</taxon>
        <taxon>Streptacidiphilus</taxon>
    </lineage>
</organism>
<dbReference type="AlphaFoldDB" id="A0A1H7ZUL9"/>
<dbReference type="Proteomes" id="UP000183015">
    <property type="component" value="Unassembled WGS sequence"/>
</dbReference>
<dbReference type="EMBL" id="FOAZ01000037">
    <property type="protein sequence ID" value="SEM61179.1"/>
    <property type="molecule type" value="Genomic_DNA"/>
</dbReference>
<reference evidence="3" key="1">
    <citation type="submission" date="2016-10" db="EMBL/GenBank/DDBJ databases">
        <authorList>
            <person name="Varghese N."/>
        </authorList>
    </citation>
    <scope>NUCLEOTIDE SEQUENCE [LARGE SCALE GENOMIC DNA]</scope>
    <source>
        <strain evidence="3">DSM 45096 / BCRC 16803 / CGMCC 4.1857 / CIP 109030 / JCM 12277 / KCTC 19219 / NBRC 100920 / 33214</strain>
    </source>
</reference>
<sequence>MRAARRKGGAVGPGLVRVGDSRGTPRGLAFGVDRDGTLVTAHEVVDGLASVLLAYPDGSSLRVRADGIVPLPAQGLALLRAAVPPGGPWALADGAGTRLVAVPGPGGALQGAVTGLVTARYEASERFWLVPDVWQLGLEQAPYGLPVQAAGGPVVDAETGAAVGVATAALRSRRRGAVLAVRLGAVAAEPVLADLLARNAETVPAHGRALNPAGVLELTAAGIDPAATEAVARRVPRADGLVEAARGWDPVRPVLAVVGESGSGRTTELAALALHRTRAAYRLPTLWLRGADLAAGDASVLDAADRALARVHTLLRHPAPPPLAGQVARVAATVRRPLLVVLDAPEEAPPQLLARWRGWCTETVRRLRGTECRLLVGCLPEFWEGMGAALDPDDVQGCHLLGPLDPGAARTLALQGGAAVEGRPEPGVAALVATGDPVALRLLGEVRAAQPVLALPRARTLTRPELLQAGLDLACLRIAERLAAPAPGALRRLAVRVAGRCHEAARRMLGAPDGGLTVGEFDELFPWAEGWAQAVLGEGLFVAAGTGYRFASGALADRLQGFHLDLPAALTMILADGSGAGEGPASRPIGAHRRGGPVGWAPPVPVAGRPQGGGVPRWRSPVVRQALLELGESDPPALESLLSRLVLRLDGPDAAAPGTDAHWWARRLLTETLERLPDAAAYAPLLRALAARIVYAANTGPVLFREPGPAVPWDFWRRLPLTVEARLDVLRVLARAGVEEPGRLLGELIGQDPGAVLPPLCRWLADEAVSGVAAEMLFAHRHVALDELVEGLVDVAHPGADALLRALAEREPSALCRAVDRWAHDPRPERHVAAATVLPLVARHAAEGAPAERTLVRLAAEALLGRADEEALHGAAYSALVRDPVGRARHLRGAVTRYLAGDPLLGAAALAPALDSHPALVLSGYAGRLHEPGEEAAAVLRALGGTPAPHARAAAARLVREYLQRRPEAAAQVGGWLRARLDHGAGERETLLAFVRDVAVEQPEAVRRRVADALTGAGTPLAAELTAQLTVRPAGQPAAQLTPDGTAVTSPMRIGDQAHGKV</sequence>
<dbReference type="InterPro" id="IPR009003">
    <property type="entry name" value="Peptidase_S1_PA"/>
</dbReference>
<feature type="region of interest" description="Disordered" evidence="1">
    <location>
        <begin position="1037"/>
        <end position="1062"/>
    </location>
</feature>
<proteinExistence type="predicted"/>
<accession>A0A1H7ZUL9</accession>
<evidence type="ECO:0008006" key="4">
    <source>
        <dbReference type="Google" id="ProtNLM"/>
    </source>
</evidence>
<evidence type="ECO:0000256" key="1">
    <source>
        <dbReference type="SAM" id="MobiDB-lite"/>
    </source>
</evidence>
<dbReference type="SUPFAM" id="SSF50494">
    <property type="entry name" value="Trypsin-like serine proteases"/>
    <property type="match status" value="1"/>
</dbReference>
<keyword evidence="3" id="KW-1185">Reference proteome</keyword>
<evidence type="ECO:0000313" key="3">
    <source>
        <dbReference type="Proteomes" id="UP000183015"/>
    </source>
</evidence>
<protein>
    <recommendedName>
        <fullName evidence="4">Trypsin-like peptidase domain-containing protein</fullName>
    </recommendedName>
</protein>
<dbReference type="Gene3D" id="2.40.10.120">
    <property type="match status" value="1"/>
</dbReference>
<dbReference type="eggNOG" id="COG5635">
    <property type="taxonomic scope" value="Bacteria"/>
</dbReference>
<name>A0A1H7ZUL9_STRJI</name>
<gene>
    <name evidence="2" type="ORF">SAMN05414137_13726</name>
</gene>
<evidence type="ECO:0000313" key="2">
    <source>
        <dbReference type="EMBL" id="SEM61179.1"/>
    </source>
</evidence>